<evidence type="ECO:0000256" key="8">
    <source>
        <dbReference type="ARBA" id="ARBA00030686"/>
    </source>
</evidence>
<evidence type="ECO:0000256" key="6">
    <source>
        <dbReference type="ARBA" id="ARBA00022676"/>
    </source>
</evidence>
<dbReference type="HAMAP" id="MF_00230">
    <property type="entry name" value="CobT"/>
    <property type="match status" value="1"/>
</dbReference>
<proteinExistence type="inferred from homology"/>
<evidence type="ECO:0000256" key="5">
    <source>
        <dbReference type="ARBA" id="ARBA00022573"/>
    </source>
</evidence>
<reference evidence="11 12" key="1">
    <citation type="submission" date="2018-12" db="EMBL/GenBank/DDBJ databases">
        <title>Complete genome of Litorilituus sediminis.</title>
        <authorList>
            <person name="Liu A."/>
            <person name="Rong J."/>
        </authorList>
    </citation>
    <scope>NUCLEOTIDE SEQUENCE [LARGE SCALE GENOMIC DNA]</scope>
    <source>
        <strain evidence="11 12">JCM 17549</strain>
    </source>
</reference>
<dbReference type="GO" id="GO:0008939">
    <property type="term" value="F:nicotinate-nucleotide-dimethylbenzimidazole phosphoribosyltransferase activity"/>
    <property type="evidence" value="ECO:0007669"/>
    <property type="project" value="UniProtKB-UniRule"/>
</dbReference>
<dbReference type="OrthoDB" id="9781491at2"/>
<dbReference type="PANTHER" id="PTHR43463">
    <property type="entry name" value="NICOTINATE-NUCLEOTIDE--DIMETHYLBENZIMIDAZOLE PHOSPHORIBOSYLTRANSFERASE"/>
    <property type="match status" value="1"/>
</dbReference>
<keyword evidence="7 10" id="KW-0808">Transferase</keyword>
<dbReference type="InterPro" id="IPR017846">
    <property type="entry name" value="Nict_dMeBzImd_PRibTrfase_bact"/>
</dbReference>
<dbReference type="InterPro" id="IPR003200">
    <property type="entry name" value="Nict_dMeBzImd_PRibTrfase"/>
</dbReference>
<evidence type="ECO:0000256" key="9">
    <source>
        <dbReference type="ARBA" id="ARBA00047340"/>
    </source>
</evidence>
<dbReference type="RefSeq" id="WP_130600061.1">
    <property type="nucleotide sequence ID" value="NZ_CP034759.1"/>
</dbReference>
<dbReference type="InterPro" id="IPR023195">
    <property type="entry name" value="Nict_dMeBzImd_PRibTrfase_N"/>
</dbReference>
<dbReference type="NCBIfam" id="TIGR03160">
    <property type="entry name" value="cobT_DBIPRT"/>
    <property type="match status" value="1"/>
</dbReference>
<name>A0A4P6P6S5_9GAMM</name>
<evidence type="ECO:0000256" key="3">
    <source>
        <dbReference type="ARBA" id="ARBA00011991"/>
    </source>
</evidence>
<comment type="similarity">
    <text evidence="2 10">Belongs to the CobT family.</text>
</comment>
<comment type="pathway">
    <text evidence="1 10">Nucleoside biosynthesis; alpha-ribazole biosynthesis; alpha-ribazole from 5,6-dimethylbenzimidazole: step 1/2.</text>
</comment>
<dbReference type="PANTHER" id="PTHR43463:SF1">
    <property type="entry name" value="NICOTINATE-NUCLEOTIDE--DIMETHYLBENZIMIDAZOLE PHOSPHORIBOSYLTRANSFERASE"/>
    <property type="match status" value="1"/>
</dbReference>
<evidence type="ECO:0000313" key="11">
    <source>
        <dbReference type="EMBL" id="QBG35157.1"/>
    </source>
</evidence>
<protein>
    <recommendedName>
        <fullName evidence="4 10">Nicotinate-nucleotide--dimethylbenzimidazole phosphoribosyltransferase</fullName>
        <shortName evidence="10">NN:DBI PRT</shortName>
        <ecNumber evidence="3 10">2.4.2.21</ecNumber>
    </recommendedName>
    <alternativeName>
        <fullName evidence="8 10">N(1)-alpha-phosphoribosyltransferase</fullName>
    </alternativeName>
</protein>
<dbReference type="KEGG" id="lsd:EMK97_05200"/>
<dbReference type="EC" id="2.4.2.21" evidence="3 10"/>
<dbReference type="Gene3D" id="1.10.1610.10">
    <property type="match status" value="1"/>
</dbReference>
<evidence type="ECO:0000256" key="7">
    <source>
        <dbReference type="ARBA" id="ARBA00022679"/>
    </source>
</evidence>
<dbReference type="NCBIfam" id="NF000996">
    <property type="entry name" value="PRK00105.1"/>
    <property type="match status" value="1"/>
</dbReference>
<organism evidence="11 12">
    <name type="scientific">Litorilituus sediminis</name>
    <dbReference type="NCBI Taxonomy" id="718192"/>
    <lineage>
        <taxon>Bacteria</taxon>
        <taxon>Pseudomonadati</taxon>
        <taxon>Pseudomonadota</taxon>
        <taxon>Gammaproteobacteria</taxon>
        <taxon>Alteromonadales</taxon>
        <taxon>Colwelliaceae</taxon>
        <taxon>Litorilituus</taxon>
    </lineage>
</organism>
<comment type="function">
    <text evidence="10">Catalyzes the synthesis of alpha-ribazole-5'-phosphate from nicotinate mononucleotide (NAMN) and 5,6-dimethylbenzimidazole (DMB).</text>
</comment>
<keyword evidence="5 10" id="KW-0169">Cobalamin biosynthesis</keyword>
<dbReference type="UniPathway" id="UPA00061">
    <property type="reaction ID" value="UER00516"/>
</dbReference>
<dbReference type="Proteomes" id="UP000290244">
    <property type="component" value="Chromosome"/>
</dbReference>
<evidence type="ECO:0000313" key="12">
    <source>
        <dbReference type="Proteomes" id="UP000290244"/>
    </source>
</evidence>
<evidence type="ECO:0000256" key="1">
    <source>
        <dbReference type="ARBA" id="ARBA00005049"/>
    </source>
</evidence>
<gene>
    <name evidence="10 11" type="primary">cobT</name>
    <name evidence="11" type="ORF">EMK97_05200</name>
</gene>
<comment type="catalytic activity">
    <reaction evidence="9 10">
        <text>5,6-dimethylbenzimidazole + nicotinate beta-D-ribonucleotide = alpha-ribazole 5'-phosphate + nicotinate + H(+)</text>
        <dbReference type="Rhea" id="RHEA:11196"/>
        <dbReference type="ChEBI" id="CHEBI:15378"/>
        <dbReference type="ChEBI" id="CHEBI:15890"/>
        <dbReference type="ChEBI" id="CHEBI:32544"/>
        <dbReference type="ChEBI" id="CHEBI:57502"/>
        <dbReference type="ChEBI" id="CHEBI:57918"/>
        <dbReference type="EC" id="2.4.2.21"/>
    </reaction>
</comment>
<evidence type="ECO:0000256" key="10">
    <source>
        <dbReference type="HAMAP-Rule" id="MF_00230"/>
    </source>
</evidence>
<keyword evidence="12" id="KW-1185">Reference proteome</keyword>
<dbReference type="InterPro" id="IPR036087">
    <property type="entry name" value="Nict_dMeBzImd_PRibTrfase_sf"/>
</dbReference>
<dbReference type="Pfam" id="PF02277">
    <property type="entry name" value="DBI_PRT"/>
    <property type="match status" value="1"/>
</dbReference>
<keyword evidence="6 10" id="KW-0328">Glycosyltransferase</keyword>
<dbReference type="CDD" id="cd02439">
    <property type="entry name" value="DMB-PRT_CobT"/>
    <property type="match status" value="1"/>
</dbReference>
<dbReference type="FunFam" id="3.40.50.10210:FF:000001">
    <property type="entry name" value="Nicotinate-nucleotide--dimethylbenzimidazole phosphoribosyltransferase"/>
    <property type="match status" value="1"/>
</dbReference>
<evidence type="ECO:0000256" key="2">
    <source>
        <dbReference type="ARBA" id="ARBA00007110"/>
    </source>
</evidence>
<dbReference type="EMBL" id="CP034759">
    <property type="protein sequence ID" value="QBG35157.1"/>
    <property type="molecule type" value="Genomic_DNA"/>
</dbReference>
<dbReference type="AlphaFoldDB" id="A0A4P6P6S5"/>
<dbReference type="Gene3D" id="3.40.50.10210">
    <property type="match status" value="1"/>
</dbReference>
<dbReference type="SUPFAM" id="SSF52733">
    <property type="entry name" value="Nicotinate mononucleotide:5,6-dimethylbenzimidazole phosphoribosyltransferase (CobT)"/>
    <property type="match status" value="1"/>
</dbReference>
<dbReference type="GO" id="GO:0009236">
    <property type="term" value="P:cobalamin biosynthetic process"/>
    <property type="evidence" value="ECO:0007669"/>
    <property type="project" value="UniProtKB-UniRule"/>
</dbReference>
<accession>A0A4P6P6S5</accession>
<feature type="active site" description="Proton acceptor" evidence="10">
    <location>
        <position position="341"/>
    </location>
</feature>
<evidence type="ECO:0000256" key="4">
    <source>
        <dbReference type="ARBA" id="ARBA00015486"/>
    </source>
</evidence>
<sequence length="372" mass="39450">MMEINPLSTSASSSIQTFIDNKTKPVASLGKLETLAKQLALIQYQRQGTSDLNLALLPKLSLAKPSVLIFAGDHGINEENVSIAPSAVTRQMVLNFLQGGAAINCFCQVSNLKLAVIDCGIITPITESEAMLSKAEVEFIAQRIAAGTNNFSKQAAMSIAQVEQCLAYGKAIALRQIEQGSELLLLGEMGIGNTSSAAAIMSALTGLTVDVCVGRGTGITDEQLSKKTSLIEQAIARIDIDLQQQPSAQVIYRIVSELGGFEIMQMVGAILASASRQVAVVIDGFIVSVAALIAQKLDKHVTDYLVFSHVSQEKAHALLLEHIVGKGRDVALLDLQLRLGEGTGAVLCYQLLLAAIAFYNDMASFDSAGVTV</sequence>